<proteinExistence type="inferred from homology"/>
<feature type="domain" description="RRM" evidence="14">
    <location>
        <begin position="64"/>
        <end position="141"/>
    </location>
</feature>
<dbReference type="InterPro" id="IPR039627">
    <property type="entry name" value="Yme2_C"/>
</dbReference>
<dbReference type="EMBL" id="JANBPY010000588">
    <property type="protein sequence ID" value="KAJ1965536.1"/>
    <property type="molecule type" value="Genomic_DNA"/>
</dbReference>
<dbReference type="InterPro" id="IPR018850">
    <property type="entry name" value="Mt_escape_2_C"/>
</dbReference>
<evidence type="ECO:0000256" key="7">
    <source>
        <dbReference type="ARBA" id="ARBA00022989"/>
    </source>
</evidence>
<comment type="similarity">
    <text evidence="2 12">Belongs to the YME2 family.</text>
</comment>
<keyword evidence="9 12" id="KW-0472">Membrane</keyword>
<dbReference type="InterPro" id="IPR000504">
    <property type="entry name" value="RRM_dom"/>
</dbReference>
<comment type="caution">
    <text evidence="15">The sequence shown here is derived from an EMBL/GenBank/DDBJ whole genome shotgun (WGS) entry which is preliminary data.</text>
</comment>
<feature type="transmembrane region" description="Helical" evidence="12">
    <location>
        <begin position="153"/>
        <end position="174"/>
    </location>
</feature>
<protein>
    <recommendedName>
        <fullName evidence="3 12">Mitochondrial escape protein 2</fullName>
    </recommendedName>
</protein>
<dbReference type="GO" id="GO:0003723">
    <property type="term" value="F:RNA binding"/>
    <property type="evidence" value="ECO:0007669"/>
    <property type="project" value="UniProtKB-UniRule"/>
</dbReference>
<evidence type="ECO:0000256" key="9">
    <source>
        <dbReference type="ARBA" id="ARBA00023136"/>
    </source>
</evidence>
<keyword evidence="5 12" id="KW-0999">Mitochondrion inner membrane</keyword>
<feature type="coiled-coil region" evidence="13">
    <location>
        <begin position="753"/>
        <end position="783"/>
    </location>
</feature>
<dbReference type="PANTHER" id="PTHR32198:SF2">
    <property type="entry name" value="MITOCHONDRIAL ESCAPE PROTEIN 2"/>
    <property type="match status" value="1"/>
</dbReference>
<evidence type="ECO:0000256" key="8">
    <source>
        <dbReference type="ARBA" id="ARBA00023128"/>
    </source>
</evidence>
<dbReference type="InterPro" id="IPR035979">
    <property type="entry name" value="RBD_domain_sf"/>
</dbReference>
<dbReference type="Pfam" id="PF00076">
    <property type="entry name" value="RRM_1"/>
    <property type="match status" value="1"/>
</dbReference>
<dbReference type="OrthoDB" id="10267654at2759"/>
<evidence type="ECO:0000256" key="12">
    <source>
        <dbReference type="RuleBase" id="RU367108"/>
    </source>
</evidence>
<accession>A0A9W8E3M8</accession>
<evidence type="ECO:0000259" key="14">
    <source>
        <dbReference type="PROSITE" id="PS50102"/>
    </source>
</evidence>
<sequence>DGSAPTDPVSSVVTSPDESAVLTAIRTHLAQSTGRNWFNWDKVRVFPVQATLFADDMVNWYPSNRVKVSFIGPDIPLEILYRYFRPFGRIFDITYHEPDTKGMPRYALVQFIRTRSATSARNCLYGKLVGDTRLQLSYQRVIRKQFIFNWISSHLRLVLPLLAGALIAVVYAVFDPIRVFMIESKMVQRFNPENYRWLRWITRQTVYRLFPKTSPDHTSHSVMWAERQLDHVKLDKWLHEAPETFILVHGPRESGKLALVTNVTRNWPNQIVIDGKELSTCRNEHEVLVTLAKQVGYRPVFSFMQNATHIMDLAITAITGQKTDLASGADTQLAKILECVGAAIYQVRKKIHREQQQQQQNRTQPTSWWKRFVGHFQSDTQVDPSTGETPTYYTQDVDKPLGDWLMQQTKLQPEDVPLVIITGFMERDVDAHHKLLWDRLAQWATVLVENGAAHVVIESSSVTTSKLLSAKLPSKPLNHLLVSDATRESSLGVLREQFGLLQPPTEVHQRPAYDASVRALEKTVDCLGGRLSDLELFMQKVKGGQSVEEALEDIVQKTAAEVRKFALGDDQTGGPRTLGSATPTNVTVEGGWTAYQFWYVLEALANSDRVNYYSLLTSPLFKGDAKPLQALEYAELIHIEQEQGRPAYIRPARPVFRTVFQTIQDDTTYAAWMKQGINKQLIALQSSNITTYEEELQRLRIFADTTSPRITDQSSGWPRALTWQWWCSWVWWPLGHQRVTFGAQYPEPLGIRVDWLMGNLHKAQQLIQRLESENRELQKTVDSA</sequence>
<dbReference type="Gene3D" id="3.30.70.330">
    <property type="match status" value="1"/>
</dbReference>
<keyword evidence="6" id="KW-0809">Transit peptide</keyword>
<dbReference type="PANTHER" id="PTHR32198">
    <property type="entry name" value="MITOCHONDRIAL ESCAPE PROTEIN 2"/>
    <property type="match status" value="1"/>
</dbReference>
<keyword evidence="4 12" id="KW-0812">Transmembrane</keyword>
<evidence type="ECO:0000256" key="3">
    <source>
        <dbReference type="ARBA" id="ARBA00020222"/>
    </source>
</evidence>
<evidence type="ECO:0000256" key="6">
    <source>
        <dbReference type="ARBA" id="ARBA00022946"/>
    </source>
</evidence>
<evidence type="ECO:0000256" key="2">
    <source>
        <dbReference type="ARBA" id="ARBA00010320"/>
    </source>
</evidence>
<dbReference type="Pfam" id="PF10443">
    <property type="entry name" value="RNA12"/>
    <property type="match status" value="1"/>
</dbReference>
<dbReference type="AlphaFoldDB" id="A0A9W8E3M8"/>
<name>A0A9W8E3M8_9FUNG</name>
<dbReference type="SUPFAM" id="SSF54928">
    <property type="entry name" value="RNA-binding domain, RBD"/>
    <property type="match status" value="1"/>
</dbReference>
<evidence type="ECO:0000256" key="1">
    <source>
        <dbReference type="ARBA" id="ARBA00004434"/>
    </source>
</evidence>
<keyword evidence="16" id="KW-1185">Reference proteome</keyword>
<evidence type="ECO:0000313" key="16">
    <source>
        <dbReference type="Proteomes" id="UP001150925"/>
    </source>
</evidence>
<keyword evidence="12" id="KW-0507">mRNA processing</keyword>
<keyword evidence="11 12" id="KW-0694">RNA-binding</keyword>
<evidence type="ECO:0000256" key="4">
    <source>
        <dbReference type="ARBA" id="ARBA00022692"/>
    </source>
</evidence>
<dbReference type="Proteomes" id="UP001150925">
    <property type="component" value="Unassembled WGS sequence"/>
</dbReference>
<dbReference type="GO" id="GO:0005743">
    <property type="term" value="C:mitochondrial inner membrane"/>
    <property type="evidence" value="ECO:0007669"/>
    <property type="project" value="UniProtKB-SubCell"/>
</dbReference>
<evidence type="ECO:0000313" key="15">
    <source>
        <dbReference type="EMBL" id="KAJ1965536.1"/>
    </source>
</evidence>
<comment type="subcellular location">
    <subcellularLocation>
        <location evidence="1 12">Mitochondrion inner membrane</location>
        <topology evidence="1 12">Single-pass membrane protein</topology>
    </subcellularLocation>
</comment>
<gene>
    <name evidence="15" type="primary">YME2</name>
    <name evidence="15" type="ORF">IWQ62_002641</name>
</gene>
<reference evidence="15" key="1">
    <citation type="submission" date="2022-07" db="EMBL/GenBank/DDBJ databases">
        <title>Phylogenomic reconstructions and comparative analyses of Kickxellomycotina fungi.</title>
        <authorList>
            <person name="Reynolds N.K."/>
            <person name="Stajich J.E."/>
            <person name="Barry K."/>
            <person name="Grigoriev I.V."/>
            <person name="Crous P."/>
            <person name="Smith M.E."/>
        </authorList>
    </citation>
    <scope>NUCLEOTIDE SEQUENCE</scope>
    <source>
        <strain evidence="15">RSA 1196</strain>
    </source>
</reference>
<evidence type="ECO:0000256" key="10">
    <source>
        <dbReference type="ARBA" id="ARBA00025276"/>
    </source>
</evidence>
<evidence type="ECO:0000256" key="5">
    <source>
        <dbReference type="ARBA" id="ARBA00022792"/>
    </source>
</evidence>
<feature type="non-terminal residue" evidence="15">
    <location>
        <position position="1"/>
    </location>
</feature>
<keyword evidence="7 12" id="KW-1133">Transmembrane helix</keyword>
<organism evidence="15 16">
    <name type="scientific">Dispira parvispora</name>
    <dbReference type="NCBI Taxonomy" id="1520584"/>
    <lineage>
        <taxon>Eukaryota</taxon>
        <taxon>Fungi</taxon>
        <taxon>Fungi incertae sedis</taxon>
        <taxon>Zoopagomycota</taxon>
        <taxon>Kickxellomycotina</taxon>
        <taxon>Dimargaritomycetes</taxon>
        <taxon>Dimargaritales</taxon>
        <taxon>Dimargaritaceae</taxon>
        <taxon>Dispira</taxon>
    </lineage>
</organism>
<evidence type="ECO:0000256" key="11">
    <source>
        <dbReference type="PROSITE-ProRule" id="PRU00176"/>
    </source>
</evidence>
<dbReference type="GO" id="GO:0006397">
    <property type="term" value="P:mRNA processing"/>
    <property type="evidence" value="ECO:0007669"/>
    <property type="project" value="UniProtKB-UniRule"/>
</dbReference>
<keyword evidence="13" id="KW-0175">Coiled coil</keyword>
<dbReference type="SMART" id="SM00360">
    <property type="entry name" value="RRM"/>
    <property type="match status" value="1"/>
</dbReference>
<dbReference type="InterPro" id="IPR012677">
    <property type="entry name" value="Nucleotide-bd_a/b_plait_sf"/>
</dbReference>
<evidence type="ECO:0000256" key="13">
    <source>
        <dbReference type="SAM" id="Coils"/>
    </source>
</evidence>
<keyword evidence="8 12" id="KW-0496">Mitochondrion</keyword>
<dbReference type="PROSITE" id="PS50102">
    <property type="entry name" value="RRM"/>
    <property type="match status" value="1"/>
</dbReference>
<comment type="function">
    <text evidence="10 12">Plays a role in maintaining the mitochondrial genome and in controlling the mtDNA escape. Involved in the regulation of mtDNA nucleotide structure and number. May have a dispensable role in early maturation of pre-rRNA.</text>
</comment>